<reference evidence="3" key="1">
    <citation type="submission" date="2021-05" db="EMBL/GenBank/DDBJ databases">
        <authorList>
            <person name="Alioto T."/>
            <person name="Alioto T."/>
            <person name="Gomez Garrido J."/>
        </authorList>
    </citation>
    <scope>NUCLEOTIDE SEQUENCE</scope>
</reference>
<proteinExistence type="predicted"/>
<dbReference type="EMBL" id="HBUE01340271">
    <property type="protein sequence ID" value="CAG6598061.1"/>
    <property type="molecule type" value="Transcribed_RNA"/>
</dbReference>
<name>A0A8D8I455_CULPI</name>
<evidence type="ECO:0000256" key="2">
    <source>
        <dbReference type="SAM" id="SignalP"/>
    </source>
</evidence>
<feature type="signal peptide" evidence="2">
    <location>
        <begin position="1"/>
        <end position="26"/>
    </location>
</feature>
<feature type="region of interest" description="Disordered" evidence="1">
    <location>
        <begin position="43"/>
        <end position="103"/>
    </location>
</feature>
<accession>A0A8D8I455</accession>
<organism evidence="3">
    <name type="scientific">Culex pipiens</name>
    <name type="common">House mosquito</name>
    <dbReference type="NCBI Taxonomy" id="7175"/>
    <lineage>
        <taxon>Eukaryota</taxon>
        <taxon>Metazoa</taxon>
        <taxon>Ecdysozoa</taxon>
        <taxon>Arthropoda</taxon>
        <taxon>Hexapoda</taxon>
        <taxon>Insecta</taxon>
        <taxon>Pterygota</taxon>
        <taxon>Neoptera</taxon>
        <taxon>Endopterygota</taxon>
        <taxon>Diptera</taxon>
        <taxon>Nematocera</taxon>
        <taxon>Culicoidea</taxon>
        <taxon>Culicidae</taxon>
        <taxon>Culicinae</taxon>
        <taxon>Culicini</taxon>
        <taxon>Culex</taxon>
        <taxon>Culex</taxon>
    </lineage>
</organism>
<keyword evidence="2" id="KW-0732">Signal</keyword>
<dbReference type="AlphaFoldDB" id="A0A8D8I455"/>
<protein>
    <submittedName>
        <fullName evidence="3">(northern house mosquito) hypothetical protein</fullName>
    </submittedName>
</protein>
<evidence type="ECO:0000313" key="3">
    <source>
        <dbReference type="EMBL" id="CAG6545898.1"/>
    </source>
</evidence>
<evidence type="ECO:0000256" key="1">
    <source>
        <dbReference type="SAM" id="MobiDB-lite"/>
    </source>
</evidence>
<feature type="compositionally biased region" description="Basic and acidic residues" evidence="1">
    <location>
        <begin position="94"/>
        <end position="103"/>
    </location>
</feature>
<dbReference type="EMBL" id="HBUE01233411">
    <property type="protein sequence ID" value="CAG6545898.1"/>
    <property type="molecule type" value="Transcribed_RNA"/>
</dbReference>
<sequence length="169" mass="18800">MPIRVGFCVHLLLLTIDSHFCLFTSCGEPALFFQPLPLSRKNGTANKKKRCQLKRKTKKKKTALSSRTPQPAAIRNADTLAVTSGRTDFPDPTANHEHTREKQKRPEFSSWCCAAKSHKMPPKTTTDSKSLLFLTAAKIVSPSLSSPFLTRTELSKKVKIGSLLLFFLG</sequence>
<feature type="compositionally biased region" description="Basic residues" evidence="1">
    <location>
        <begin position="46"/>
        <end position="62"/>
    </location>
</feature>
<feature type="chain" id="PRO_5036260955" evidence="2">
    <location>
        <begin position="27"/>
        <end position="169"/>
    </location>
</feature>